<dbReference type="EMBL" id="RCHS01000234">
    <property type="protein sequence ID" value="RMX60127.1"/>
    <property type="molecule type" value="Genomic_DNA"/>
</dbReference>
<feature type="transmembrane region" description="Helical" evidence="12">
    <location>
        <begin position="396"/>
        <end position="417"/>
    </location>
</feature>
<evidence type="ECO:0000256" key="10">
    <source>
        <dbReference type="ARBA" id="ARBA00023136"/>
    </source>
</evidence>
<keyword evidence="4 12" id="KW-0812">Transmembrane</keyword>
<dbReference type="InterPro" id="IPR003974">
    <property type="entry name" value="K_chnl_volt-dep_Kv3"/>
</dbReference>
<name>A0A3M6V2L4_POCDA</name>
<dbReference type="SMART" id="SM00225">
    <property type="entry name" value="BTB"/>
    <property type="match status" value="1"/>
</dbReference>
<dbReference type="FunFam" id="3.30.710.10:FF:000152">
    <property type="entry name" value="Predicted protein"/>
    <property type="match status" value="1"/>
</dbReference>
<evidence type="ECO:0000256" key="4">
    <source>
        <dbReference type="ARBA" id="ARBA00022692"/>
    </source>
</evidence>
<dbReference type="GO" id="GO:0051260">
    <property type="term" value="P:protein homooligomerization"/>
    <property type="evidence" value="ECO:0007669"/>
    <property type="project" value="InterPro"/>
</dbReference>
<protein>
    <recommendedName>
        <fullName evidence="13">BTB domain-containing protein</fullName>
    </recommendedName>
</protein>
<evidence type="ECO:0000256" key="9">
    <source>
        <dbReference type="ARBA" id="ARBA00023065"/>
    </source>
</evidence>
<dbReference type="InterPro" id="IPR028325">
    <property type="entry name" value="VG_K_chnl"/>
</dbReference>
<dbReference type="GO" id="GO:0001508">
    <property type="term" value="P:action potential"/>
    <property type="evidence" value="ECO:0007669"/>
    <property type="project" value="TreeGrafter"/>
</dbReference>
<sequence length="504" mass="58259">MTYPSSIIDVSDSELWDFQDGINGKCGRAAHTCEIIFHANMTRNRLRIRRRSTRVSTRRTMIRKAINGDSSSVWSLDSQPLRPRKRILLNVGGRLFETWQDNLDNYPDTLLGSPEKELFYDRGTKMYVFDRDPEMFRHILNYYRLGRLHYSSDYCADEFRDELSFFRISINAVSNCCWDDYRQPRKIRIDKVFKLEDPHEKLEVERGCKLKKKVWNICDNPHESVLGRSWYYFSGLLIALSIVCTVAETIPPPCDEKYLCQNYTCGKENWNLSAIKYGNVKSCEKIDNYLKERELLYFSLESVCVAVFSFEYLTRFITAPNRWQYVKEFMSVIDLLSILPYYVGLILDYALETSVDSLSALVLLRVLRVFRVLKFTRHSSRLRSLLFAIRRSASELGFILFSFSLGVTLFSSVLFYAEKLADLKPNRTNLFDSIPASMWYSVVTMTTTGYGDLVPRTIIGQLIGSVGCIVGVLMIALPVPIIQKKANLQLGLLDEVDEAMEAEL</sequence>
<comment type="subcellular location">
    <subcellularLocation>
        <location evidence="1">Membrane</location>
        <topology evidence="1">Multi-pass membrane protein</topology>
    </subcellularLocation>
</comment>
<dbReference type="PANTHER" id="PTHR11537:SF105">
    <property type="entry name" value="POTASSIUM VOLTAGE-GATED CHANNEL PROTEIN SHAL"/>
    <property type="match status" value="1"/>
</dbReference>
<evidence type="ECO:0000256" key="8">
    <source>
        <dbReference type="ARBA" id="ARBA00022989"/>
    </source>
</evidence>
<dbReference type="InterPro" id="IPR000210">
    <property type="entry name" value="BTB/POZ_dom"/>
</dbReference>
<dbReference type="OrthoDB" id="415460at2759"/>
<keyword evidence="10 12" id="KW-0472">Membrane</keyword>
<dbReference type="Pfam" id="PF02214">
    <property type="entry name" value="BTB_2"/>
    <property type="match status" value="1"/>
</dbReference>
<keyword evidence="11" id="KW-0407">Ion channel</keyword>
<evidence type="ECO:0000256" key="1">
    <source>
        <dbReference type="ARBA" id="ARBA00004141"/>
    </source>
</evidence>
<keyword evidence="15" id="KW-1185">Reference proteome</keyword>
<dbReference type="SUPFAM" id="SSF81324">
    <property type="entry name" value="Voltage-gated potassium channels"/>
    <property type="match status" value="1"/>
</dbReference>
<gene>
    <name evidence="14" type="ORF">pdam_00019542</name>
</gene>
<feature type="transmembrane region" description="Helical" evidence="12">
    <location>
        <begin position="458"/>
        <end position="479"/>
    </location>
</feature>
<evidence type="ECO:0000256" key="2">
    <source>
        <dbReference type="ARBA" id="ARBA00022448"/>
    </source>
</evidence>
<dbReference type="PRINTS" id="PR01498">
    <property type="entry name" value="SHAWCHANNEL"/>
</dbReference>
<dbReference type="OMA" id="FERDPLM"/>
<dbReference type="FunFam" id="1.20.120.350:FF:000081">
    <property type="entry name" value="Predicted protein"/>
    <property type="match status" value="1"/>
</dbReference>
<dbReference type="InterPro" id="IPR027359">
    <property type="entry name" value="Volt_channel_dom_sf"/>
</dbReference>
<dbReference type="InterPro" id="IPR011333">
    <property type="entry name" value="SKP1/BTB/POZ_sf"/>
</dbReference>
<keyword evidence="7" id="KW-0630">Potassium</keyword>
<dbReference type="Gene3D" id="1.20.120.350">
    <property type="entry name" value="Voltage-gated potassium channels. Chain C"/>
    <property type="match status" value="1"/>
</dbReference>
<reference evidence="14 15" key="1">
    <citation type="journal article" date="2018" name="Sci. Rep.">
        <title>Comparative analysis of the Pocillopora damicornis genome highlights role of immune system in coral evolution.</title>
        <authorList>
            <person name="Cunning R."/>
            <person name="Bay R.A."/>
            <person name="Gillette P."/>
            <person name="Baker A.C."/>
            <person name="Traylor-Knowles N."/>
        </authorList>
    </citation>
    <scope>NUCLEOTIDE SEQUENCE [LARGE SCALE GENOMIC DNA]</scope>
    <source>
        <strain evidence="14">RSMAS</strain>
        <tissue evidence="14">Whole animal</tissue>
    </source>
</reference>
<feature type="domain" description="BTB" evidence="13">
    <location>
        <begin position="85"/>
        <end position="183"/>
    </location>
</feature>
<accession>A0A3M6V2L4</accession>
<dbReference type="STRING" id="46731.A0A3M6V2L4"/>
<dbReference type="GO" id="GO:0008076">
    <property type="term" value="C:voltage-gated potassium channel complex"/>
    <property type="evidence" value="ECO:0007669"/>
    <property type="project" value="InterPro"/>
</dbReference>
<dbReference type="Proteomes" id="UP000275408">
    <property type="component" value="Unassembled WGS sequence"/>
</dbReference>
<evidence type="ECO:0000256" key="5">
    <source>
        <dbReference type="ARBA" id="ARBA00022826"/>
    </source>
</evidence>
<dbReference type="InterPro" id="IPR003968">
    <property type="entry name" value="K_chnl_volt-dep_Kv"/>
</dbReference>
<dbReference type="AlphaFoldDB" id="A0A3M6V2L4"/>
<keyword evidence="6" id="KW-0851">Voltage-gated channel</keyword>
<organism evidence="14 15">
    <name type="scientific">Pocillopora damicornis</name>
    <name type="common">Cauliflower coral</name>
    <name type="synonym">Millepora damicornis</name>
    <dbReference type="NCBI Taxonomy" id="46731"/>
    <lineage>
        <taxon>Eukaryota</taxon>
        <taxon>Metazoa</taxon>
        <taxon>Cnidaria</taxon>
        <taxon>Anthozoa</taxon>
        <taxon>Hexacorallia</taxon>
        <taxon>Scleractinia</taxon>
        <taxon>Astrocoeniina</taxon>
        <taxon>Pocilloporidae</taxon>
        <taxon>Pocillopora</taxon>
    </lineage>
</organism>
<dbReference type="SUPFAM" id="SSF54695">
    <property type="entry name" value="POZ domain"/>
    <property type="match status" value="1"/>
</dbReference>
<proteinExistence type="predicted"/>
<keyword evidence="9" id="KW-0406">Ion transport</keyword>
<evidence type="ECO:0000256" key="3">
    <source>
        <dbReference type="ARBA" id="ARBA00022538"/>
    </source>
</evidence>
<dbReference type="PRINTS" id="PR01491">
    <property type="entry name" value="KVCHANNEL"/>
</dbReference>
<keyword evidence="5" id="KW-0631">Potassium channel</keyword>
<dbReference type="PRINTS" id="PR00169">
    <property type="entry name" value="KCHANNEL"/>
</dbReference>
<evidence type="ECO:0000259" key="13">
    <source>
        <dbReference type="SMART" id="SM00225"/>
    </source>
</evidence>
<evidence type="ECO:0000256" key="12">
    <source>
        <dbReference type="SAM" id="Phobius"/>
    </source>
</evidence>
<keyword evidence="8 12" id="KW-1133">Transmembrane helix</keyword>
<dbReference type="PANTHER" id="PTHR11537">
    <property type="entry name" value="VOLTAGE-GATED POTASSIUM CHANNEL"/>
    <property type="match status" value="1"/>
</dbReference>
<evidence type="ECO:0000256" key="6">
    <source>
        <dbReference type="ARBA" id="ARBA00022882"/>
    </source>
</evidence>
<dbReference type="Gene3D" id="3.30.710.10">
    <property type="entry name" value="Potassium Channel Kv1.1, Chain A"/>
    <property type="match status" value="1"/>
</dbReference>
<dbReference type="FunFam" id="1.10.287.70:FF:000028">
    <property type="entry name" value="potassium voltage-gated channel subfamily D member 3"/>
    <property type="match status" value="1"/>
</dbReference>
<dbReference type="InterPro" id="IPR003131">
    <property type="entry name" value="T1-type_BTB"/>
</dbReference>
<comment type="caution">
    <text evidence="14">The sequence shown here is derived from an EMBL/GenBank/DDBJ whole genome shotgun (WGS) entry which is preliminary data.</text>
</comment>
<dbReference type="Pfam" id="PF00520">
    <property type="entry name" value="Ion_trans"/>
    <property type="match status" value="1"/>
</dbReference>
<dbReference type="Gene3D" id="1.10.287.70">
    <property type="match status" value="1"/>
</dbReference>
<dbReference type="GO" id="GO:0005249">
    <property type="term" value="F:voltage-gated potassium channel activity"/>
    <property type="evidence" value="ECO:0007669"/>
    <property type="project" value="InterPro"/>
</dbReference>
<keyword evidence="2" id="KW-0813">Transport</keyword>
<evidence type="ECO:0000313" key="14">
    <source>
        <dbReference type="EMBL" id="RMX60127.1"/>
    </source>
</evidence>
<evidence type="ECO:0000256" key="11">
    <source>
        <dbReference type="ARBA" id="ARBA00023303"/>
    </source>
</evidence>
<evidence type="ECO:0000313" key="15">
    <source>
        <dbReference type="Proteomes" id="UP000275408"/>
    </source>
</evidence>
<keyword evidence="3" id="KW-0633">Potassium transport</keyword>
<evidence type="ECO:0000256" key="7">
    <source>
        <dbReference type="ARBA" id="ARBA00022958"/>
    </source>
</evidence>
<dbReference type="InterPro" id="IPR005821">
    <property type="entry name" value="Ion_trans_dom"/>
</dbReference>